<dbReference type="GO" id="GO:0005737">
    <property type="term" value="C:cytoplasm"/>
    <property type="evidence" value="ECO:0007669"/>
    <property type="project" value="TreeGrafter"/>
</dbReference>
<organism evidence="7 8">
    <name type="scientific">Cladonia borealis</name>
    <dbReference type="NCBI Taxonomy" id="184061"/>
    <lineage>
        <taxon>Eukaryota</taxon>
        <taxon>Fungi</taxon>
        <taxon>Dikarya</taxon>
        <taxon>Ascomycota</taxon>
        <taxon>Pezizomycotina</taxon>
        <taxon>Lecanoromycetes</taxon>
        <taxon>OSLEUM clade</taxon>
        <taxon>Lecanoromycetidae</taxon>
        <taxon>Lecanorales</taxon>
        <taxon>Lecanorineae</taxon>
        <taxon>Cladoniaceae</taxon>
        <taxon>Cladonia</taxon>
    </lineage>
</organism>
<sequence>MVFFGVGVLVVTLSLILYKYKTTSAWAGKDIPQEIHQTSQCGEEDTDAKERPSIPNITLNEGHDKSYVSVKEQDAFKTINPSAKSQSKPAPQSQAADNSERVSMLPPPASNPKQKHEESSTAPILPRSRPTPKVPIFKSPAKPSTPLRPPPSAASTLRGPPSRSLAPTTTSLAPTTSTLAPSSRPSKKVILEPGHSPLDWAHLTHNPPTPTFLRGKDVPPQLIRVPPSLLRYHSGRKGKDAWGVYQGRVYNLTPYMKFHPGGVDQLMRGAGKERDGERLFNEIHPWVNWENMLGECLVGILVSENEVHVSGETPKNTMEEMD</sequence>
<dbReference type="PROSITE" id="PS50255">
    <property type="entry name" value="CYTOCHROME_B5_2"/>
    <property type="match status" value="1"/>
</dbReference>
<evidence type="ECO:0000256" key="1">
    <source>
        <dbReference type="ARBA" id="ARBA00022617"/>
    </source>
</evidence>
<evidence type="ECO:0000256" key="5">
    <source>
        <dbReference type="SAM" id="MobiDB-lite"/>
    </source>
</evidence>
<dbReference type="PANTHER" id="PTHR46237">
    <property type="entry name" value="CYTOCHROME B5 REDUCTASE 4 FAMILY MEMBER"/>
    <property type="match status" value="1"/>
</dbReference>
<evidence type="ECO:0000259" key="6">
    <source>
        <dbReference type="PROSITE" id="PS50255"/>
    </source>
</evidence>
<dbReference type="FunFam" id="3.10.120.10:FF:000001">
    <property type="entry name" value="Cytochrome b5 reductase 4"/>
    <property type="match status" value="1"/>
</dbReference>
<comment type="similarity">
    <text evidence="4">Belongs to the cytochrome b5 family.</text>
</comment>
<feature type="compositionally biased region" description="Basic and acidic residues" evidence="5">
    <location>
        <begin position="61"/>
        <end position="75"/>
    </location>
</feature>
<dbReference type="PROSITE" id="PS00191">
    <property type="entry name" value="CYTOCHROME_B5_1"/>
    <property type="match status" value="1"/>
</dbReference>
<comment type="caution">
    <text evidence="7">The sequence shown here is derived from an EMBL/GenBank/DDBJ whole genome shotgun (WGS) entry which is preliminary data.</text>
</comment>
<keyword evidence="8" id="KW-1185">Reference proteome</keyword>
<evidence type="ECO:0000313" key="7">
    <source>
        <dbReference type="EMBL" id="KAK0516668.1"/>
    </source>
</evidence>
<protein>
    <recommendedName>
        <fullName evidence="6">Cytochrome b5 heme-binding domain-containing protein</fullName>
    </recommendedName>
</protein>
<feature type="compositionally biased region" description="Low complexity" evidence="5">
    <location>
        <begin position="164"/>
        <end position="183"/>
    </location>
</feature>
<dbReference type="InterPro" id="IPR036400">
    <property type="entry name" value="Cyt_B5-like_heme/steroid_sf"/>
</dbReference>
<accession>A0AA39RAU2</accession>
<dbReference type="GO" id="GO:0020037">
    <property type="term" value="F:heme binding"/>
    <property type="evidence" value="ECO:0007669"/>
    <property type="project" value="UniProtKB-UniRule"/>
</dbReference>
<gene>
    <name evidence="7" type="ORF">JMJ35_001271</name>
</gene>
<name>A0AA39RAU2_9LECA</name>
<dbReference type="InterPro" id="IPR051872">
    <property type="entry name" value="Cytochrome_b5/Flavoprotein_Rdt"/>
</dbReference>
<keyword evidence="2 4" id="KW-0479">Metal-binding</keyword>
<dbReference type="SUPFAM" id="SSF55856">
    <property type="entry name" value="Cytochrome b5-like heme/steroid binding domain"/>
    <property type="match status" value="1"/>
</dbReference>
<dbReference type="Gene3D" id="3.10.120.10">
    <property type="entry name" value="Cytochrome b5-like heme/steroid binding domain"/>
    <property type="match status" value="1"/>
</dbReference>
<dbReference type="Proteomes" id="UP001166286">
    <property type="component" value="Unassembled WGS sequence"/>
</dbReference>
<dbReference type="Pfam" id="PF00173">
    <property type="entry name" value="Cyt-b5"/>
    <property type="match status" value="1"/>
</dbReference>
<feature type="region of interest" description="Disordered" evidence="5">
    <location>
        <begin position="38"/>
        <end position="188"/>
    </location>
</feature>
<keyword evidence="1 4" id="KW-0349">Heme</keyword>
<proteinExistence type="inferred from homology"/>
<feature type="domain" description="Cytochrome b5 heme-binding" evidence="6">
    <location>
        <begin position="230"/>
        <end position="302"/>
    </location>
</feature>
<dbReference type="GO" id="GO:0004128">
    <property type="term" value="F:cytochrome-b5 reductase activity, acting on NAD(P)H"/>
    <property type="evidence" value="ECO:0007669"/>
    <property type="project" value="TreeGrafter"/>
</dbReference>
<evidence type="ECO:0000256" key="4">
    <source>
        <dbReference type="RuleBase" id="RU362121"/>
    </source>
</evidence>
<dbReference type="EMBL" id="JAFEKC020000002">
    <property type="protein sequence ID" value="KAK0516668.1"/>
    <property type="molecule type" value="Genomic_DNA"/>
</dbReference>
<dbReference type="InterPro" id="IPR001199">
    <property type="entry name" value="Cyt_B5-like_heme/steroid-bd"/>
</dbReference>
<dbReference type="GO" id="GO:0046872">
    <property type="term" value="F:metal ion binding"/>
    <property type="evidence" value="ECO:0007669"/>
    <property type="project" value="UniProtKB-UniRule"/>
</dbReference>
<dbReference type="AlphaFoldDB" id="A0AA39RAU2"/>
<dbReference type="PANTHER" id="PTHR46237:SF1">
    <property type="entry name" value="CYTOCHROME B5 REDUCTASE 4"/>
    <property type="match status" value="1"/>
</dbReference>
<evidence type="ECO:0000256" key="3">
    <source>
        <dbReference type="ARBA" id="ARBA00023004"/>
    </source>
</evidence>
<evidence type="ECO:0000256" key="2">
    <source>
        <dbReference type="ARBA" id="ARBA00022723"/>
    </source>
</evidence>
<dbReference type="InterPro" id="IPR018506">
    <property type="entry name" value="Cyt_B5_heme-BS"/>
</dbReference>
<dbReference type="SMART" id="SM01117">
    <property type="entry name" value="Cyt-b5"/>
    <property type="match status" value="1"/>
</dbReference>
<reference evidence="7" key="1">
    <citation type="submission" date="2023-03" db="EMBL/GenBank/DDBJ databases">
        <title>Complete genome of Cladonia borealis.</title>
        <authorList>
            <person name="Park H."/>
        </authorList>
    </citation>
    <scope>NUCLEOTIDE SEQUENCE</scope>
    <source>
        <strain evidence="7">ANT050790</strain>
    </source>
</reference>
<evidence type="ECO:0000313" key="8">
    <source>
        <dbReference type="Proteomes" id="UP001166286"/>
    </source>
</evidence>
<feature type="compositionally biased region" description="Polar residues" evidence="5">
    <location>
        <begin position="79"/>
        <end position="97"/>
    </location>
</feature>
<keyword evidence="3 4" id="KW-0408">Iron</keyword>